<dbReference type="EMBL" id="FUEG01000009">
    <property type="protein sequence ID" value="SJL08068.1"/>
    <property type="molecule type" value="Genomic_DNA"/>
</dbReference>
<protein>
    <submittedName>
        <fullName evidence="1">Uncharacterized protein</fullName>
    </submittedName>
</protein>
<name>A0A284RH37_ARMOS</name>
<evidence type="ECO:0000313" key="1">
    <source>
        <dbReference type="EMBL" id="SJL08068.1"/>
    </source>
</evidence>
<gene>
    <name evidence="1" type="ORF">ARMOST_11427</name>
</gene>
<sequence>MTVLPPELVELIIHEAWHSEMPSWTRTTLMTACPLISRTWKAVYVPIASQHIYITNLAFIHHLCMRKSTIYYPRVTRTITCFIDLARDSTAQRIFAYLFKLPNTLGFKTFFPLVPYISFVLSWTGSGNVCDHPIDVQARFNWYIKGARVDVHITMIDSDPSWGTHAITWIEILETLREVGVMGPSRRMKWFLCDYPYDEPDDYQWTPDGVRHFCQTTAMRQRRGDVKSINWHLWMASKGHSNLGWPTTLLIWLQYERAQWSYLYWLPLNHMNFTC</sequence>
<evidence type="ECO:0000313" key="2">
    <source>
        <dbReference type="Proteomes" id="UP000219338"/>
    </source>
</evidence>
<accession>A0A284RH37</accession>
<proteinExistence type="predicted"/>
<dbReference type="Proteomes" id="UP000219338">
    <property type="component" value="Unassembled WGS sequence"/>
</dbReference>
<keyword evidence="2" id="KW-1185">Reference proteome</keyword>
<reference evidence="2" key="1">
    <citation type="journal article" date="2017" name="Nat. Ecol. Evol.">
        <title>Genome expansion and lineage-specific genetic innovations in the forest pathogenic fungi Armillaria.</title>
        <authorList>
            <person name="Sipos G."/>
            <person name="Prasanna A.N."/>
            <person name="Walter M.C."/>
            <person name="O'Connor E."/>
            <person name="Balint B."/>
            <person name="Krizsan K."/>
            <person name="Kiss B."/>
            <person name="Hess J."/>
            <person name="Varga T."/>
            <person name="Slot J."/>
            <person name="Riley R."/>
            <person name="Boka B."/>
            <person name="Rigling D."/>
            <person name="Barry K."/>
            <person name="Lee J."/>
            <person name="Mihaltcheva S."/>
            <person name="LaButti K."/>
            <person name="Lipzen A."/>
            <person name="Waldron R."/>
            <person name="Moloney N.M."/>
            <person name="Sperisen C."/>
            <person name="Kredics L."/>
            <person name="Vagvoelgyi C."/>
            <person name="Patrignani A."/>
            <person name="Fitzpatrick D."/>
            <person name="Nagy I."/>
            <person name="Doyle S."/>
            <person name="Anderson J.B."/>
            <person name="Grigoriev I.V."/>
            <person name="Gueldener U."/>
            <person name="Muensterkoetter M."/>
            <person name="Nagy L.G."/>
        </authorList>
    </citation>
    <scope>NUCLEOTIDE SEQUENCE [LARGE SCALE GENOMIC DNA]</scope>
    <source>
        <strain evidence="2">C18/9</strain>
    </source>
</reference>
<organism evidence="1 2">
    <name type="scientific">Armillaria ostoyae</name>
    <name type="common">Armillaria root rot fungus</name>
    <dbReference type="NCBI Taxonomy" id="47428"/>
    <lineage>
        <taxon>Eukaryota</taxon>
        <taxon>Fungi</taxon>
        <taxon>Dikarya</taxon>
        <taxon>Basidiomycota</taxon>
        <taxon>Agaricomycotina</taxon>
        <taxon>Agaricomycetes</taxon>
        <taxon>Agaricomycetidae</taxon>
        <taxon>Agaricales</taxon>
        <taxon>Marasmiineae</taxon>
        <taxon>Physalacriaceae</taxon>
        <taxon>Armillaria</taxon>
    </lineage>
</organism>
<dbReference type="OrthoDB" id="10348337at2759"/>
<dbReference type="AlphaFoldDB" id="A0A284RH37"/>